<keyword evidence="2" id="KW-1185">Reference proteome</keyword>
<gene>
    <name evidence="1" type="ORF">NLG97_g7087</name>
</gene>
<evidence type="ECO:0000313" key="2">
    <source>
        <dbReference type="Proteomes" id="UP001148737"/>
    </source>
</evidence>
<accession>A0ACC1QMT7</accession>
<dbReference type="EMBL" id="JANAKD010001036">
    <property type="protein sequence ID" value="KAJ3484304.1"/>
    <property type="molecule type" value="Genomic_DNA"/>
</dbReference>
<dbReference type="Proteomes" id="UP001148737">
    <property type="component" value="Unassembled WGS sequence"/>
</dbReference>
<comment type="caution">
    <text evidence="1">The sequence shown here is derived from an EMBL/GenBank/DDBJ whole genome shotgun (WGS) entry which is preliminary data.</text>
</comment>
<proteinExistence type="predicted"/>
<organism evidence="1 2">
    <name type="scientific">Lecanicillium saksenae</name>
    <dbReference type="NCBI Taxonomy" id="468837"/>
    <lineage>
        <taxon>Eukaryota</taxon>
        <taxon>Fungi</taxon>
        <taxon>Dikarya</taxon>
        <taxon>Ascomycota</taxon>
        <taxon>Pezizomycotina</taxon>
        <taxon>Sordariomycetes</taxon>
        <taxon>Hypocreomycetidae</taxon>
        <taxon>Hypocreales</taxon>
        <taxon>Cordycipitaceae</taxon>
        <taxon>Lecanicillium</taxon>
    </lineage>
</organism>
<sequence length="1394" mass="152261">MLSIQSNSNAHFLSCHDVHAWIMCTFLTSSADTTIAAAHDMQKCLAAVETSPTIATTPLPSLQLSFHSGGPGMIALGAHSYSAVQQGTPALAFSGRLLIGTLAWPLLKAIDYNAIAAQALQPEPWLTRRAIAHFGTRHQTAEPRITTPWGRVIAVASPLLDASRLLTRPLLARIQTRGFEAFSRKVTTTASHLMGPANAEGASTHYQAAMAEVHKQLKRPTVQRSMFAMARTTPTDIVRSKLSRAEIQHRALTTLSDDLLSNIPDPDNSYSLFQGFQASFPELTDEGKKHRRRVSRGRKLIEDGTAVSETQRLNQAKKEKAAMMHEFDLLAVRKNMASSEIREIDNKIANLHGMRRIIMERLAGLEQEEALLEHDILDVEGRVEAAQALVDEAEEIAKNTPTKDEVDLVGDADDHDREFMSQSVYEKIPSSSNTPTKRPKKVRRRISMPILHEHFEPGSSIREIRAHKDTITALDFDAPFGIMVTAALDDSVRVWDLNAGRCMGHLEGHTASVRALQVEDNILATGSVDATIKLWDLSKSRYDPQGAGGHGEEDEDAIAFENPDDQYVEPPQGSMDDCELFTLQSHVGEITALHFRGDTLVSGSADKTLRHWDLEKGRCIQTLDVMWAAAQASANPSTSDAAWRPTGRSQSSSADFVGALQVFESALACGTADGMVRLWDLRSGQVHRSLVGHTGAVTCLQFDDVHLVTGSLDRSIRIWDLRTGSIYDAYAYDNPITSMMFDARRIVSAAGEDVVKVYDKVEGRQWDCGAGVTAAEEGRTPSIVERARVKDGYMVEGRRDGIVGSNKGKNNYSITPQVSFQVHVALWVAEMHIERGAIAGIYGAPLKLKAAVTVQGPVNLFSPSPSSRAVGYDKRTEITMDSSPLIKAHDHAQAAAVATRQSADTTVAISEHTLAAGEFANAAQNTTSIEALRTLKLLEAHHQRLAELLKLPPDAHHHAGEGELDEKAVGEKDGDDAHAGSRSTPGGAGSPRSASSPHMPGLAQQRRHAAREMSSSIASNLASARGIRSKYRGQPLSPSVSNDQAPGNVDPHPRRDGSKTKMQTLIDHQSGKPTWVPPMQSSKSDLRQRSASAPQQQNPESNAEDAGYTRFYNTFGSLINKISAPLAFAGLPLIQEESITAEQEAPEPPQTKRKPPKTVPSPSAEPDLSKIYSKATMRALARDGHAPHESFYVVPTTGHTMSYANILSYAEKEKRRLGSSIHGSAESAAGEEEDDDFVDARELPAVLSPGAKRRVGKSSHTERQLNNTIEELYTENQSLKDMLDKLSKRLHTFEASAQSSAMALAESYRLMRPSSPNASAKPDDGAAVALIRKSQEMEEQLVAATKQMERLEKDNRKMQKTLEKYREKWELLKAGAKARRDGQKSDAVEDDSQS</sequence>
<reference evidence="1" key="1">
    <citation type="submission" date="2022-07" db="EMBL/GenBank/DDBJ databases">
        <title>Genome Sequence of Lecanicillium saksenae.</title>
        <authorList>
            <person name="Buettner E."/>
        </authorList>
    </citation>
    <scope>NUCLEOTIDE SEQUENCE</scope>
    <source>
        <strain evidence="1">VT-O1</strain>
    </source>
</reference>
<evidence type="ECO:0000313" key="1">
    <source>
        <dbReference type="EMBL" id="KAJ3484304.1"/>
    </source>
</evidence>
<protein>
    <submittedName>
        <fullName evidence="1">Uncharacterized protein</fullName>
    </submittedName>
</protein>
<name>A0ACC1QMT7_9HYPO</name>